<evidence type="ECO:0000313" key="2">
    <source>
        <dbReference type="Proteomes" id="UP000199245"/>
    </source>
</evidence>
<accession>A0A1G6INP4</accession>
<organism evidence="1 2">
    <name type="scientific">Bradyrhizobium brasilense</name>
    <dbReference type="NCBI Taxonomy" id="1419277"/>
    <lineage>
        <taxon>Bacteria</taxon>
        <taxon>Pseudomonadati</taxon>
        <taxon>Pseudomonadota</taxon>
        <taxon>Alphaproteobacteria</taxon>
        <taxon>Hyphomicrobiales</taxon>
        <taxon>Nitrobacteraceae</taxon>
        <taxon>Bradyrhizobium</taxon>
    </lineage>
</organism>
<sequence length="270" mass="29854">MTLRPIKPLSFPDLSPAVQFGARPMPKWVAPTSLMVDGTYQRDLSERSVRLIRQTYATFRWNRYKPPIVVQTGPATLHVIDGQHTAIVAASLRIPEILILVVDAGTLDERARAFVGHNTDRIMVSSFDIYKALLASGDPDAKDVDNVCHRAGVRIRMISPSSAIAEGDTAAVGIIRSLVKRRGVVAARKVLQVLVKAKRAPITRDEILASDKIICELRTDIDLEELTAAIRIEGAEGLNKAHAKAKENRTRIWAELSGRWLRRIDRSAVG</sequence>
<evidence type="ECO:0008006" key="3">
    <source>
        <dbReference type="Google" id="ProtNLM"/>
    </source>
</evidence>
<dbReference type="AlphaFoldDB" id="A0A1G6INP4"/>
<gene>
    <name evidence="1" type="ORF">SAMN05216337_1001207</name>
</gene>
<dbReference type="Proteomes" id="UP000199245">
    <property type="component" value="Unassembled WGS sequence"/>
</dbReference>
<dbReference type="EMBL" id="FMZW01000001">
    <property type="protein sequence ID" value="SDC08128.1"/>
    <property type="molecule type" value="Genomic_DNA"/>
</dbReference>
<evidence type="ECO:0000313" key="1">
    <source>
        <dbReference type="EMBL" id="SDC08128.1"/>
    </source>
</evidence>
<reference evidence="1 2" key="1">
    <citation type="submission" date="2016-10" db="EMBL/GenBank/DDBJ databases">
        <authorList>
            <person name="de Groot N.N."/>
        </authorList>
    </citation>
    <scope>NUCLEOTIDE SEQUENCE [LARGE SCALE GENOMIC DNA]</scope>
    <source>
        <strain evidence="1 2">R5</strain>
    </source>
</reference>
<proteinExistence type="predicted"/>
<name>A0A1G6INP4_9BRAD</name>
<protein>
    <recommendedName>
        <fullName evidence="3">Chromosome partitioning protein ParB</fullName>
    </recommendedName>
</protein>
<dbReference type="RefSeq" id="WP_092077713.1">
    <property type="nucleotide sequence ID" value="NZ_FMZW01000001.1"/>
</dbReference>